<dbReference type="GeneID" id="5003734"/>
<protein>
    <submittedName>
        <fullName evidence="1">Uncharacterized protein</fullName>
    </submittedName>
</protein>
<sequence>MVCPNVDRHRVLALVDDLHEKHRFKDKDYKDVVEALSGKSDPLDVSDAKVVKIYFDEHRVTWNRTDYAVRQFQNKILQVVDTLDDPESTCPARVNWACSSIERSTLADIADLVARHGCTHLLTHSCSCCYTEQVFIRKIELIQDGSRPHRQHVRWTE</sequence>
<gene>
    <name evidence="1" type="ORF">OSTLU_16707</name>
</gene>
<dbReference type="RefSeq" id="XP_001419733.1">
    <property type="nucleotide sequence ID" value="XM_001419696.1"/>
</dbReference>
<accession>A4S2D5</accession>
<keyword evidence="2" id="KW-1185">Reference proteome</keyword>
<dbReference type="AlphaFoldDB" id="A4S2D5"/>
<name>A4S2D5_OSTLU</name>
<dbReference type="EMBL" id="CP000589">
    <property type="protein sequence ID" value="ABO98026.1"/>
    <property type="molecule type" value="Genomic_DNA"/>
</dbReference>
<dbReference type="KEGG" id="olu:OSTLU_16707"/>
<evidence type="ECO:0000313" key="1">
    <source>
        <dbReference type="EMBL" id="ABO98026.1"/>
    </source>
</evidence>
<dbReference type="Proteomes" id="UP000001568">
    <property type="component" value="Chromosome 9"/>
</dbReference>
<reference evidence="1 2" key="1">
    <citation type="journal article" date="2007" name="Proc. Natl. Acad. Sci. U.S.A.">
        <title>The tiny eukaryote Ostreococcus provides genomic insights into the paradox of plankton speciation.</title>
        <authorList>
            <person name="Palenik B."/>
            <person name="Grimwood J."/>
            <person name="Aerts A."/>
            <person name="Rouze P."/>
            <person name="Salamov A."/>
            <person name="Putnam N."/>
            <person name="Dupont C."/>
            <person name="Jorgensen R."/>
            <person name="Derelle E."/>
            <person name="Rombauts S."/>
            <person name="Zhou K."/>
            <person name="Otillar R."/>
            <person name="Merchant S.S."/>
            <person name="Podell S."/>
            <person name="Gaasterland T."/>
            <person name="Napoli C."/>
            <person name="Gendler K."/>
            <person name="Manuell A."/>
            <person name="Tai V."/>
            <person name="Vallon O."/>
            <person name="Piganeau G."/>
            <person name="Jancek S."/>
            <person name="Heijde M."/>
            <person name="Jabbari K."/>
            <person name="Bowler C."/>
            <person name="Lohr M."/>
            <person name="Robbens S."/>
            <person name="Werner G."/>
            <person name="Dubchak I."/>
            <person name="Pazour G.J."/>
            <person name="Ren Q."/>
            <person name="Paulsen I."/>
            <person name="Delwiche C."/>
            <person name="Schmutz J."/>
            <person name="Rokhsar D."/>
            <person name="Van de Peer Y."/>
            <person name="Moreau H."/>
            <person name="Grigoriev I.V."/>
        </authorList>
    </citation>
    <scope>NUCLEOTIDE SEQUENCE [LARGE SCALE GENOMIC DNA]</scope>
    <source>
        <strain evidence="1 2">CCE9901</strain>
    </source>
</reference>
<proteinExistence type="predicted"/>
<dbReference type="Gramene" id="ABO98026">
    <property type="protein sequence ID" value="ABO98026"/>
    <property type="gene ID" value="OSTLU_16707"/>
</dbReference>
<organism evidence="1 2">
    <name type="scientific">Ostreococcus lucimarinus (strain CCE9901)</name>
    <dbReference type="NCBI Taxonomy" id="436017"/>
    <lineage>
        <taxon>Eukaryota</taxon>
        <taxon>Viridiplantae</taxon>
        <taxon>Chlorophyta</taxon>
        <taxon>Mamiellophyceae</taxon>
        <taxon>Mamiellales</taxon>
        <taxon>Bathycoccaceae</taxon>
        <taxon>Ostreococcus</taxon>
    </lineage>
</organism>
<dbReference type="HOGENOM" id="CLU_1680846_0_0_1"/>
<evidence type="ECO:0000313" key="2">
    <source>
        <dbReference type="Proteomes" id="UP000001568"/>
    </source>
</evidence>